<name>A0A0V1HNI6_9BILA</name>
<sequence length="60" mass="7056">MSNPNISIGSACHILKFNQIRNEEKSIAYLIWKSISAQKSYNRFLIRSISLIRKQFRKLT</sequence>
<evidence type="ECO:0000313" key="1">
    <source>
        <dbReference type="EMBL" id="KRZ12086.1"/>
    </source>
</evidence>
<keyword evidence="2" id="KW-1185">Reference proteome</keyword>
<proteinExistence type="predicted"/>
<dbReference type="AlphaFoldDB" id="A0A0V1HNI6"/>
<dbReference type="EMBL" id="JYDP01000043">
    <property type="protein sequence ID" value="KRZ12086.1"/>
    <property type="molecule type" value="Genomic_DNA"/>
</dbReference>
<reference evidence="1 2" key="1">
    <citation type="submission" date="2015-01" db="EMBL/GenBank/DDBJ databases">
        <title>Evolution of Trichinella species and genotypes.</title>
        <authorList>
            <person name="Korhonen P.K."/>
            <person name="Edoardo P."/>
            <person name="Giuseppe L.R."/>
            <person name="Gasser R.B."/>
        </authorList>
    </citation>
    <scope>NUCLEOTIDE SEQUENCE [LARGE SCALE GENOMIC DNA]</scope>
    <source>
        <strain evidence="1">ISS1029</strain>
    </source>
</reference>
<comment type="caution">
    <text evidence="1">The sequence shown here is derived from an EMBL/GenBank/DDBJ whole genome shotgun (WGS) entry which is preliminary data.</text>
</comment>
<dbReference type="Proteomes" id="UP000055024">
    <property type="component" value="Unassembled WGS sequence"/>
</dbReference>
<gene>
    <name evidence="1" type="ORF">T11_9631</name>
</gene>
<evidence type="ECO:0000313" key="2">
    <source>
        <dbReference type="Proteomes" id="UP000055024"/>
    </source>
</evidence>
<protein>
    <submittedName>
        <fullName evidence="1">Uncharacterized protein</fullName>
    </submittedName>
</protein>
<accession>A0A0V1HNI6</accession>
<organism evidence="1 2">
    <name type="scientific">Trichinella zimbabwensis</name>
    <dbReference type="NCBI Taxonomy" id="268475"/>
    <lineage>
        <taxon>Eukaryota</taxon>
        <taxon>Metazoa</taxon>
        <taxon>Ecdysozoa</taxon>
        <taxon>Nematoda</taxon>
        <taxon>Enoplea</taxon>
        <taxon>Dorylaimia</taxon>
        <taxon>Trichinellida</taxon>
        <taxon>Trichinellidae</taxon>
        <taxon>Trichinella</taxon>
    </lineage>
</organism>